<dbReference type="PANTHER" id="PTHR30349">
    <property type="entry name" value="PHAGE INTEGRASE-RELATED"/>
    <property type="match status" value="1"/>
</dbReference>
<accession>A0ABZ2USG1</accession>
<dbReference type="Pfam" id="PF00589">
    <property type="entry name" value="Phage_integrase"/>
    <property type="match status" value="1"/>
</dbReference>
<evidence type="ECO:0000313" key="6">
    <source>
        <dbReference type="Proteomes" id="UP001483337"/>
    </source>
</evidence>
<gene>
    <name evidence="5" type="ORF">WJM97_22295</name>
</gene>
<dbReference type="Gene3D" id="1.10.443.10">
    <property type="entry name" value="Intergrase catalytic core"/>
    <property type="match status" value="1"/>
</dbReference>
<evidence type="ECO:0000256" key="2">
    <source>
        <dbReference type="ARBA" id="ARBA00023125"/>
    </source>
</evidence>
<dbReference type="InterPro" id="IPR002104">
    <property type="entry name" value="Integrase_catalytic"/>
</dbReference>
<keyword evidence="2" id="KW-0238">DNA-binding</keyword>
<feature type="domain" description="Tyr recombinase" evidence="4">
    <location>
        <begin position="7"/>
        <end position="190"/>
    </location>
</feature>
<dbReference type="InterPro" id="IPR011010">
    <property type="entry name" value="DNA_brk_join_enz"/>
</dbReference>
<dbReference type="PANTHER" id="PTHR30349:SF41">
    <property type="entry name" value="INTEGRASE_RECOMBINASE PROTEIN MJ0367-RELATED"/>
    <property type="match status" value="1"/>
</dbReference>
<name>A0ABZ2USG1_9CYAN</name>
<keyword evidence="3" id="KW-0233">DNA recombination</keyword>
<reference evidence="5 6" key="1">
    <citation type="submission" date="2024-04" db="EMBL/GenBank/DDBJ databases">
        <title>Okeanomitos corallinicola gen. &amp; sp. nov. (Nostocales, Cyanobacteria), a new toxic marine heterocyst-forming cyanobacterium from a coral reef.</title>
        <authorList>
            <person name="Li H."/>
            <person name="Li R."/>
            <person name="Kang J."/>
            <person name="Hii K.S."/>
            <person name="Mohamed H.F."/>
            <person name="Xu X."/>
            <person name="Luo Z."/>
        </authorList>
    </citation>
    <scope>NUCLEOTIDE SEQUENCE [LARGE SCALE GENOMIC DNA]</scope>
    <source>
        <strain evidence="5 6">TIOX110</strain>
    </source>
</reference>
<dbReference type="EMBL" id="CP150886">
    <property type="protein sequence ID" value="WZB88046.1"/>
    <property type="molecule type" value="Genomic_DNA"/>
</dbReference>
<dbReference type="RefSeq" id="WP_353930955.1">
    <property type="nucleotide sequence ID" value="NZ_CP150886.1"/>
</dbReference>
<evidence type="ECO:0000256" key="1">
    <source>
        <dbReference type="ARBA" id="ARBA00008857"/>
    </source>
</evidence>
<dbReference type="PROSITE" id="PS51898">
    <property type="entry name" value="TYR_RECOMBINASE"/>
    <property type="match status" value="1"/>
</dbReference>
<dbReference type="InterPro" id="IPR013762">
    <property type="entry name" value="Integrase-like_cat_sf"/>
</dbReference>
<sequence>MKNCRNGQAAILSESDYSRLRRNINQLKYKILFDIAWYTGERWGAICKLKVTDVYQNGKPKEVITFRASSRKKRPDGSAETRQVPIHPNLVEALSSYSPNESFIWLFPSRECDKPICWRNAYNILLASADKAGLSAKGISTHSTRRSFITKLHNNGVATATIKKITGHRDFKSLERYIEIGNDEVKGAIFAL</sequence>
<evidence type="ECO:0000313" key="5">
    <source>
        <dbReference type="EMBL" id="WZB88046.1"/>
    </source>
</evidence>
<dbReference type="SUPFAM" id="SSF56349">
    <property type="entry name" value="DNA breaking-rejoining enzymes"/>
    <property type="match status" value="1"/>
</dbReference>
<evidence type="ECO:0000256" key="3">
    <source>
        <dbReference type="ARBA" id="ARBA00023172"/>
    </source>
</evidence>
<protein>
    <submittedName>
        <fullName evidence="5">Tyrosine-type recombinase/integrase</fullName>
    </submittedName>
</protein>
<proteinExistence type="inferred from homology"/>
<dbReference type="InterPro" id="IPR050090">
    <property type="entry name" value="Tyrosine_recombinase_XerCD"/>
</dbReference>
<dbReference type="Proteomes" id="UP001483337">
    <property type="component" value="Chromosome"/>
</dbReference>
<keyword evidence="6" id="KW-1185">Reference proteome</keyword>
<comment type="similarity">
    <text evidence="1">Belongs to the 'phage' integrase family.</text>
</comment>
<organism evidence="5 6">
    <name type="scientific">Okeanomitos corallinicola TIOX110</name>
    <dbReference type="NCBI Taxonomy" id="3133117"/>
    <lineage>
        <taxon>Bacteria</taxon>
        <taxon>Bacillati</taxon>
        <taxon>Cyanobacteriota</taxon>
        <taxon>Cyanophyceae</taxon>
        <taxon>Nostocales</taxon>
        <taxon>Aphanizomenonaceae</taxon>
        <taxon>Okeanomitos</taxon>
    </lineage>
</organism>
<evidence type="ECO:0000259" key="4">
    <source>
        <dbReference type="PROSITE" id="PS51898"/>
    </source>
</evidence>